<keyword evidence="3" id="KW-1185">Reference proteome</keyword>
<organism evidence="2 3">
    <name type="scientific">Mucilaginibacter pedocola</name>
    <dbReference type="NCBI Taxonomy" id="1792845"/>
    <lineage>
        <taxon>Bacteria</taxon>
        <taxon>Pseudomonadati</taxon>
        <taxon>Bacteroidota</taxon>
        <taxon>Sphingobacteriia</taxon>
        <taxon>Sphingobacteriales</taxon>
        <taxon>Sphingobacteriaceae</taxon>
        <taxon>Mucilaginibacter</taxon>
    </lineage>
</organism>
<feature type="domain" description="Luciferase" evidence="1">
    <location>
        <begin position="30"/>
        <end position="93"/>
    </location>
</feature>
<dbReference type="Proteomes" id="UP000189739">
    <property type="component" value="Unassembled WGS sequence"/>
</dbReference>
<gene>
    <name evidence="2" type="ORF">BC343_08600</name>
</gene>
<reference evidence="2 3" key="1">
    <citation type="submission" date="2016-07" db="EMBL/GenBank/DDBJ databases">
        <title>Genomic analysis of zinc-resistant bacterium Mucilaginibacter pedocola TBZ30.</title>
        <authorList>
            <person name="Huang J."/>
            <person name="Tang J."/>
        </authorList>
    </citation>
    <scope>NUCLEOTIDE SEQUENCE [LARGE SCALE GENOMIC DNA]</scope>
    <source>
        <strain evidence="2 3">TBZ30</strain>
    </source>
</reference>
<evidence type="ECO:0000259" key="1">
    <source>
        <dbReference type="Pfam" id="PF17648"/>
    </source>
</evidence>
<sequence>MDNIEAEVEKWTGITTSIHKYGGLQFNLGRRELGHIHSNGLLDMLLSRKIKQQLMEEDGRVQHHHSFKNSGWISFYIKDEADMDFAISLLRMAYEHHKK</sequence>
<dbReference type="STRING" id="1792845.BC343_08600"/>
<protein>
    <recommendedName>
        <fullName evidence="1">Luciferase domain-containing protein</fullName>
    </recommendedName>
</protein>
<comment type="caution">
    <text evidence="2">The sequence shown here is derived from an EMBL/GenBank/DDBJ whole genome shotgun (WGS) entry which is preliminary data.</text>
</comment>
<name>A0A1S9PD60_9SPHI</name>
<dbReference type="Pfam" id="PF17648">
    <property type="entry name" value="Luciferase"/>
    <property type="match status" value="1"/>
</dbReference>
<proteinExistence type="predicted"/>
<dbReference type="AlphaFoldDB" id="A0A1S9PD60"/>
<evidence type="ECO:0000313" key="3">
    <source>
        <dbReference type="Proteomes" id="UP000189739"/>
    </source>
</evidence>
<accession>A0A1S9PD60</accession>
<dbReference type="InterPro" id="IPR040841">
    <property type="entry name" value="Luciferase_dom"/>
</dbReference>
<evidence type="ECO:0000313" key="2">
    <source>
        <dbReference type="EMBL" id="OOQ58922.1"/>
    </source>
</evidence>
<dbReference type="EMBL" id="MBTF01000023">
    <property type="protein sequence ID" value="OOQ58922.1"/>
    <property type="molecule type" value="Genomic_DNA"/>
</dbReference>